<sequence>MGIANNGRCNNYNSDGEENNDSGFLNPDAARLLARLISLREFQLLSQVEELGTAPLNSLDWQAMPGVAREYQSSAAGDLKKVDAVDGFDVMASASEDDPTIVFQERRSDPERGGPDEFDDLPFL</sequence>
<comment type="caution">
    <text evidence="2">The sequence shown here is derived from an EMBL/GenBank/DDBJ whole genome shotgun (WGS) entry which is preliminary data.</text>
</comment>
<proteinExistence type="predicted"/>
<feature type="region of interest" description="Disordered" evidence="1">
    <location>
        <begin position="99"/>
        <end position="124"/>
    </location>
</feature>
<name>A0AA35X7X8_GEOBA</name>
<dbReference type="AlphaFoldDB" id="A0AA35X7X8"/>
<evidence type="ECO:0000313" key="2">
    <source>
        <dbReference type="EMBL" id="CAI8048743.1"/>
    </source>
</evidence>
<feature type="region of interest" description="Disordered" evidence="1">
    <location>
        <begin position="1"/>
        <end position="24"/>
    </location>
</feature>
<feature type="compositionally biased region" description="Basic and acidic residues" evidence="1">
    <location>
        <begin position="104"/>
        <end position="115"/>
    </location>
</feature>
<dbReference type="Proteomes" id="UP001174909">
    <property type="component" value="Unassembled WGS sequence"/>
</dbReference>
<keyword evidence="3" id="KW-1185">Reference proteome</keyword>
<protein>
    <submittedName>
        <fullName evidence="2">Uncharacterized protein</fullName>
    </submittedName>
</protein>
<organism evidence="2 3">
    <name type="scientific">Geodia barretti</name>
    <name type="common">Barrett's horny sponge</name>
    <dbReference type="NCBI Taxonomy" id="519541"/>
    <lineage>
        <taxon>Eukaryota</taxon>
        <taxon>Metazoa</taxon>
        <taxon>Porifera</taxon>
        <taxon>Demospongiae</taxon>
        <taxon>Heteroscleromorpha</taxon>
        <taxon>Tetractinellida</taxon>
        <taxon>Astrophorina</taxon>
        <taxon>Geodiidae</taxon>
        <taxon>Geodia</taxon>
    </lineage>
</organism>
<evidence type="ECO:0000256" key="1">
    <source>
        <dbReference type="SAM" id="MobiDB-lite"/>
    </source>
</evidence>
<reference evidence="2" key="1">
    <citation type="submission" date="2023-03" db="EMBL/GenBank/DDBJ databases">
        <authorList>
            <person name="Steffen K."/>
            <person name="Cardenas P."/>
        </authorList>
    </citation>
    <scope>NUCLEOTIDE SEQUENCE</scope>
</reference>
<evidence type="ECO:0000313" key="3">
    <source>
        <dbReference type="Proteomes" id="UP001174909"/>
    </source>
</evidence>
<gene>
    <name evidence="2" type="ORF">GBAR_LOCUS26867</name>
</gene>
<accession>A0AA35X7X8</accession>
<dbReference type="EMBL" id="CASHTH010003747">
    <property type="protein sequence ID" value="CAI8048743.1"/>
    <property type="molecule type" value="Genomic_DNA"/>
</dbReference>